<keyword evidence="2 6" id="KW-0489">Methyltransferase</keyword>
<dbReference type="PROSITE" id="PS01231">
    <property type="entry name" value="TRMA_2"/>
    <property type="match status" value="1"/>
</dbReference>
<dbReference type="GO" id="GO:0051539">
    <property type="term" value="F:4 iron, 4 sulfur cluster binding"/>
    <property type="evidence" value="ECO:0007669"/>
    <property type="project" value="UniProtKB-KW"/>
</dbReference>
<dbReference type="Proteomes" id="UP000633619">
    <property type="component" value="Unassembled WGS sequence"/>
</dbReference>
<accession>A0A8I1A666</accession>
<dbReference type="InterPro" id="IPR030390">
    <property type="entry name" value="MeTrfase_TrmA_AS"/>
</dbReference>
<feature type="active site" evidence="7">
    <location>
        <position position="413"/>
    </location>
</feature>
<dbReference type="EC" id="2.1.1.190" evidence="9"/>
<evidence type="ECO:0000256" key="2">
    <source>
        <dbReference type="ARBA" id="ARBA00022603"/>
    </source>
</evidence>
<evidence type="ECO:0000259" key="8">
    <source>
        <dbReference type="PROSITE" id="PS50926"/>
    </source>
</evidence>
<name>A0A8I1A666_THEIN</name>
<dbReference type="CDD" id="cd02440">
    <property type="entry name" value="AdoMet_MTases"/>
    <property type="match status" value="1"/>
</dbReference>
<dbReference type="PANTHER" id="PTHR11061">
    <property type="entry name" value="RNA M5U METHYLTRANSFERASE"/>
    <property type="match status" value="1"/>
</dbReference>
<feature type="binding site" evidence="6">
    <location>
        <position position="288"/>
    </location>
    <ligand>
        <name>S-adenosyl-L-methionine</name>
        <dbReference type="ChEBI" id="CHEBI:59789"/>
    </ligand>
</feature>
<feature type="domain" description="TRAM" evidence="8">
    <location>
        <begin position="7"/>
        <end position="65"/>
    </location>
</feature>
<proteinExistence type="inferred from homology"/>
<keyword evidence="4 6" id="KW-0949">S-adenosyl-L-methionine</keyword>
<evidence type="ECO:0000313" key="9">
    <source>
        <dbReference type="EMBL" id="MBH8595208.1"/>
    </source>
</evidence>
<dbReference type="InterPro" id="IPR010280">
    <property type="entry name" value="U5_MeTrfase_fam"/>
</dbReference>
<evidence type="ECO:0000256" key="5">
    <source>
        <dbReference type="ARBA" id="ARBA00023014"/>
    </source>
</evidence>
<dbReference type="EMBL" id="JAECVW010000003">
    <property type="protein sequence ID" value="MBH8595208.1"/>
    <property type="molecule type" value="Genomic_DNA"/>
</dbReference>
<dbReference type="FunFam" id="3.40.50.150:FF:000009">
    <property type="entry name" value="23S rRNA (Uracil(1939)-C(5))-methyltransferase RlmD"/>
    <property type="match status" value="1"/>
</dbReference>
<comment type="similarity">
    <text evidence="6">Belongs to the class I-like SAM-binding methyltransferase superfamily. RNA M5U methyltransferase family.</text>
</comment>
<dbReference type="GO" id="GO:0070475">
    <property type="term" value="P:rRNA base methylation"/>
    <property type="evidence" value="ECO:0007669"/>
    <property type="project" value="TreeGrafter"/>
</dbReference>
<keyword evidence="3 6" id="KW-0808">Transferase</keyword>
<dbReference type="PANTHER" id="PTHR11061:SF30">
    <property type="entry name" value="TRNA (URACIL(54)-C(5))-METHYLTRANSFERASE"/>
    <property type="match status" value="1"/>
</dbReference>
<dbReference type="PROSITE" id="PS01230">
    <property type="entry name" value="TRMA_1"/>
    <property type="match status" value="1"/>
</dbReference>
<feature type="binding site" evidence="6">
    <location>
        <position position="386"/>
    </location>
    <ligand>
        <name>S-adenosyl-L-methionine</name>
        <dbReference type="ChEBI" id="CHEBI:59789"/>
    </ligand>
</feature>
<dbReference type="GO" id="GO:0070041">
    <property type="term" value="F:rRNA (uridine-C5-)-methyltransferase activity"/>
    <property type="evidence" value="ECO:0007669"/>
    <property type="project" value="UniProtKB-ARBA"/>
</dbReference>
<sequence>MKKAKPPVKTGDVIEMEITGLSHDGAGVGKYQGFTIFVPQTVPDEKVRVRVQVVKKTYGKGEAIQVLKSHPSRTEPPCPIYHECGGCQIQHLQYPAQLEHKRQQVADHFERIGGMQVPVLPVLGMENPWRYRNKAQVPLGWEDGKVKAGFYAAGSHRIVDMEACLIQHEANDQAVRKVKELARELKIPIYDETKHQGCLRHVMVRTGFHTGELMIVLVTNGKKLPHRDKWVEALRKEFPALKSLIQNINSKRTNVVLGPENEVLWGRDVIYDRIGEVTFAISPHSFFQVNPVQTQVLYDQVARYAGLTGREVVIDAYCGIGTIALYLAQNAKRVYGVEIVPAAVRDAERNAKINGMDHVTFETGAAEEVLPRWYEEGIRPDVVVVDPPRKGCDRVLLDTLVSMQPERLVYVSCNSATLARDAKYLAECGYRVQEVQPVDMFPQTGHIENVAMFKLENYLK</sequence>
<dbReference type="InterPro" id="IPR030391">
    <property type="entry name" value="MeTrfase_TrmA_CS"/>
</dbReference>
<dbReference type="InterPro" id="IPR012340">
    <property type="entry name" value="NA-bd_OB-fold"/>
</dbReference>
<feature type="binding site" evidence="6">
    <location>
        <position position="317"/>
    </location>
    <ligand>
        <name>S-adenosyl-L-methionine</name>
        <dbReference type="ChEBI" id="CHEBI:59789"/>
    </ligand>
</feature>
<evidence type="ECO:0000256" key="7">
    <source>
        <dbReference type="PROSITE-ProRule" id="PRU10015"/>
    </source>
</evidence>
<reference evidence="9 10" key="1">
    <citation type="submission" date="2020-12" db="EMBL/GenBank/DDBJ databases">
        <title>WGS of Thermoactinomyces spp.</title>
        <authorList>
            <person name="Cheng K."/>
        </authorList>
    </citation>
    <scope>NUCLEOTIDE SEQUENCE [LARGE SCALE GENOMIC DNA]</scope>
    <source>
        <strain evidence="10">CICC 10671\DSM 43846</strain>
    </source>
</reference>
<evidence type="ECO:0000313" key="10">
    <source>
        <dbReference type="Proteomes" id="UP000633619"/>
    </source>
</evidence>
<dbReference type="RefSeq" id="WP_181731502.1">
    <property type="nucleotide sequence ID" value="NZ_JACEIR010000002.1"/>
</dbReference>
<feature type="active site" description="Nucleophile" evidence="6">
    <location>
        <position position="413"/>
    </location>
</feature>
<evidence type="ECO:0000256" key="4">
    <source>
        <dbReference type="ARBA" id="ARBA00022691"/>
    </source>
</evidence>
<keyword evidence="5" id="KW-0411">Iron-sulfur</keyword>
<keyword evidence="1" id="KW-0004">4Fe-4S</keyword>
<dbReference type="Pfam" id="PF05958">
    <property type="entry name" value="tRNA_U5-meth_tr"/>
    <property type="match status" value="1"/>
</dbReference>
<keyword evidence="1" id="KW-0479">Metal-binding</keyword>
<gene>
    <name evidence="9" type="primary">rlmD</name>
    <name evidence="9" type="ORF">I8U20_07675</name>
</gene>
<dbReference type="Gene3D" id="2.40.50.1070">
    <property type="match status" value="1"/>
</dbReference>
<dbReference type="InterPro" id="IPR002792">
    <property type="entry name" value="TRAM_dom"/>
</dbReference>
<dbReference type="Gene3D" id="3.40.50.150">
    <property type="entry name" value="Vaccinia Virus protein VP39"/>
    <property type="match status" value="1"/>
</dbReference>
<dbReference type="NCBIfam" id="TIGR00479">
    <property type="entry name" value="rumA"/>
    <property type="match status" value="1"/>
</dbReference>
<protein>
    <submittedName>
        <fullName evidence="9">23S rRNA (Uracil(1939)-C(5))-methyltransferase RlmD</fullName>
        <ecNumber evidence="9">2.1.1.190</ecNumber>
    </submittedName>
</protein>
<keyword evidence="10" id="KW-1185">Reference proteome</keyword>
<dbReference type="Pfam" id="PF01938">
    <property type="entry name" value="TRAM"/>
    <property type="match status" value="1"/>
</dbReference>
<dbReference type="FunFam" id="2.40.50.140:FF:000097">
    <property type="entry name" value="23S rRNA (uracil(1939)-C(5))-methyltransferase RlmD"/>
    <property type="match status" value="1"/>
</dbReference>
<dbReference type="AlphaFoldDB" id="A0A8I1A666"/>
<dbReference type="InterPro" id="IPR029063">
    <property type="entry name" value="SAM-dependent_MTases_sf"/>
</dbReference>
<organism evidence="9 10">
    <name type="scientific">Thermoactinomyces intermedius</name>
    <dbReference type="NCBI Taxonomy" id="2024"/>
    <lineage>
        <taxon>Bacteria</taxon>
        <taxon>Bacillati</taxon>
        <taxon>Bacillota</taxon>
        <taxon>Bacilli</taxon>
        <taxon>Bacillales</taxon>
        <taxon>Thermoactinomycetaceae</taxon>
        <taxon>Thermoactinomyces</taxon>
    </lineage>
</organism>
<evidence type="ECO:0000256" key="6">
    <source>
        <dbReference type="PROSITE-ProRule" id="PRU01024"/>
    </source>
</evidence>
<keyword evidence="1" id="KW-0408">Iron</keyword>
<dbReference type="FunFam" id="2.40.50.1070:FF:000003">
    <property type="entry name" value="23S rRNA (Uracil-5-)-methyltransferase RumA"/>
    <property type="match status" value="1"/>
</dbReference>
<dbReference type="PROSITE" id="PS50926">
    <property type="entry name" value="TRAM"/>
    <property type="match status" value="1"/>
</dbReference>
<comment type="caution">
    <text evidence="9">The sequence shown here is derived from an EMBL/GenBank/DDBJ whole genome shotgun (WGS) entry which is preliminary data.</text>
</comment>
<dbReference type="SUPFAM" id="SSF53335">
    <property type="entry name" value="S-adenosyl-L-methionine-dependent methyltransferases"/>
    <property type="match status" value="1"/>
</dbReference>
<dbReference type="SUPFAM" id="SSF50249">
    <property type="entry name" value="Nucleic acid-binding proteins"/>
    <property type="match status" value="1"/>
</dbReference>
<feature type="binding site" evidence="6">
    <location>
        <position position="338"/>
    </location>
    <ligand>
        <name>S-adenosyl-L-methionine</name>
        <dbReference type="ChEBI" id="CHEBI:59789"/>
    </ligand>
</feature>
<evidence type="ECO:0000256" key="1">
    <source>
        <dbReference type="ARBA" id="ARBA00022485"/>
    </source>
</evidence>
<dbReference type="PROSITE" id="PS51687">
    <property type="entry name" value="SAM_MT_RNA_M5U"/>
    <property type="match status" value="1"/>
</dbReference>
<dbReference type="Gene3D" id="2.40.50.140">
    <property type="entry name" value="Nucleic acid-binding proteins"/>
    <property type="match status" value="1"/>
</dbReference>
<evidence type="ECO:0000256" key="3">
    <source>
        <dbReference type="ARBA" id="ARBA00022679"/>
    </source>
</evidence>